<sequence length="117" mass="13493">MTHLGIKRVYAQAEPADGLRVLVDRLWPRGLSKDEAAVDRWVREIAPSTALRQWFDHDPGKWDEFQRRYRAELDARPDDVALLRRVLDGHARATLLYAAKDEAHNHALTLSAYLRGH</sequence>
<accession>A0A1J5R385</accession>
<dbReference type="AlphaFoldDB" id="A0A1J5R385"/>
<dbReference type="Pfam" id="PF22752">
    <property type="entry name" value="DUF488-N3i"/>
    <property type="match status" value="1"/>
</dbReference>
<proteinExistence type="predicted"/>
<dbReference type="PANTHER" id="PTHR36849">
    <property type="entry name" value="CYTOPLASMIC PROTEIN-RELATED"/>
    <property type="match status" value="1"/>
</dbReference>
<comment type="caution">
    <text evidence="1">The sequence shown here is derived from an EMBL/GenBank/DDBJ whole genome shotgun (WGS) entry which is preliminary data.</text>
</comment>
<reference evidence="1" key="1">
    <citation type="submission" date="2016-10" db="EMBL/GenBank/DDBJ databases">
        <title>Sequence of Gallionella enrichment culture.</title>
        <authorList>
            <person name="Poehlein A."/>
            <person name="Muehling M."/>
            <person name="Daniel R."/>
        </authorList>
    </citation>
    <scope>NUCLEOTIDE SEQUENCE</scope>
</reference>
<organism evidence="1">
    <name type="scientific">mine drainage metagenome</name>
    <dbReference type="NCBI Taxonomy" id="410659"/>
    <lineage>
        <taxon>unclassified sequences</taxon>
        <taxon>metagenomes</taxon>
        <taxon>ecological metagenomes</taxon>
    </lineage>
</organism>
<name>A0A1J5R385_9ZZZZ</name>
<dbReference type="InterPro" id="IPR052552">
    <property type="entry name" value="YeaO-like"/>
</dbReference>
<evidence type="ECO:0000313" key="1">
    <source>
        <dbReference type="EMBL" id="OIQ86428.1"/>
    </source>
</evidence>
<dbReference type="EMBL" id="MLJW01000480">
    <property type="protein sequence ID" value="OIQ86428.1"/>
    <property type="molecule type" value="Genomic_DNA"/>
</dbReference>
<evidence type="ECO:0008006" key="2">
    <source>
        <dbReference type="Google" id="ProtNLM"/>
    </source>
</evidence>
<gene>
    <name evidence="1" type="ORF">GALL_317160</name>
</gene>
<dbReference type="PANTHER" id="PTHR36849:SF1">
    <property type="entry name" value="CYTOPLASMIC PROTEIN"/>
    <property type="match status" value="1"/>
</dbReference>
<protein>
    <recommendedName>
        <fullName evidence="2">Protein containing DUF488</fullName>
    </recommendedName>
</protein>